<dbReference type="EMBL" id="CP012672">
    <property type="protein sequence ID" value="AUX33041.1"/>
    <property type="molecule type" value="Genomic_DNA"/>
</dbReference>
<dbReference type="Pfam" id="PF08447">
    <property type="entry name" value="PAS_3"/>
    <property type="match status" value="1"/>
</dbReference>
<keyword evidence="2" id="KW-0175">Coiled coil</keyword>
<evidence type="ECO:0008006" key="7">
    <source>
        <dbReference type="Google" id="ProtNLM"/>
    </source>
</evidence>
<dbReference type="CDD" id="cd07041">
    <property type="entry name" value="STAS_RsbR_RsbS_like"/>
    <property type="match status" value="1"/>
</dbReference>
<dbReference type="RefSeq" id="WP_165374154.1">
    <property type="nucleotide sequence ID" value="NZ_CP012672.1"/>
</dbReference>
<dbReference type="InterPro" id="IPR035965">
    <property type="entry name" value="PAS-like_dom_sf"/>
</dbReference>
<name>A0A4P2QSS6_SORCE</name>
<dbReference type="InterPro" id="IPR001610">
    <property type="entry name" value="PAC"/>
</dbReference>
<dbReference type="InterPro" id="IPR000014">
    <property type="entry name" value="PAS"/>
</dbReference>
<dbReference type="Gene3D" id="3.30.450.20">
    <property type="entry name" value="PAS domain"/>
    <property type="match status" value="2"/>
</dbReference>
<keyword evidence="1" id="KW-0597">Phosphoprotein</keyword>
<dbReference type="PROSITE" id="PS50113">
    <property type="entry name" value="PAC"/>
    <property type="match status" value="2"/>
</dbReference>
<dbReference type="SMART" id="SM00086">
    <property type="entry name" value="PAC"/>
    <property type="match status" value="2"/>
</dbReference>
<dbReference type="Gene3D" id="3.30.750.24">
    <property type="entry name" value="STAS domain"/>
    <property type="match status" value="1"/>
</dbReference>
<evidence type="ECO:0000256" key="2">
    <source>
        <dbReference type="SAM" id="Coils"/>
    </source>
</evidence>
<dbReference type="PANTHER" id="PTHR33745">
    <property type="entry name" value="RSBT ANTAGONIST PROTEIN RSBS-RELATED"/>
    <property type="match status" value="1"/>
</dbReference>
<organism evidence="5 6">
    <name type="scientific">Sorangium cellulosum</name>
    <name type="common">Polyangium cellulosum</name>
    <dbReference type="NCBI Taxonomy" id="56"/>
    <lineage>
        <taxon>Bacteria</taxon>
        <taxon>Pseudomonadati</taxon>
        <taxon>Myxococcota</taxon>
        <taxon>Polyangia</taxon>
        <taxon>Polyangiales</taxon>
        <taxon>Polyangiaceae</taxon>
        <taxon>Sorangium</taxon>
    </lineage>
</organism>
<reference evidence="5 6" key="1">
    <citation type="submission" date="2015-09" db="EMBL/GenBank/DDBJ databases">
        <title>Sorangium comparison.</title>
        <authorList>
            <person name="Zaburannyi N."/>
            <person name="Bunk B."/>
            <person name="Overmann J."/>
            <person name="Mueller R."/>
        </authorList>
    </citation>
    <scope>NUCLEOTIDE SEQUENCE [LARGE SCALE GENOMIC DNA]</scope>
    <source>
        <strain evidence="5 6">So ce836</strain>
    </source>
</reference>
<dbReference type="InterPro" id="IPR036513">
    <property type="entry name" value="STAS_dom_sf"/>
</dbReference>
<dbReference type="InterPro" id="IPR000700">
    <property type="entry name" value="PAS-assoc_C"/>
</dbReference>
<dbReference type="SUPFAM" id="SSF52091">
    <property type="entry name" value="SpoIIaa-like"/>
    <property type="match status" value="1"/>
</dbReference>
<proteinExistence type="predicted"/>
<feature type="domain" description="STAS" evidence="4">
    <location>
        <begin position="311"/>
        <end position="422"/>
    </location>
</feature>
<dbReference type="SUPFAM" id="SSF55785">
    <property type="entry name" value="PYP-like sensor domain (PAS domain)"/>
    <property type="match status" value="2"/>
</dbReference>
<dbReference type="InterPro" id="IPR051932">
    <property type="entry name" value="Bact_StressResp_Reg"/>
</dbReference>
<dbReference type="CDD" id="cd00130">
    <property type="entry name" value="PAS"/>
    <property type="match status" value="2"/>
</dbReference>
<evidence type="ECO:0000256" key="1">
    <source>
        <dbReference type="ARBA" id="ARBA00022553"/>
    </source>
</evidence>
<feature type="domain" description="PAC" evidence="3">
    <location>
        <begin position="243"/>
        <end position="295"/>
    </location>
</feature>
<feature type="domain" description="PAC" evidence="3">
    <location>
        <begin position="114"/>
        <end position="167"/>
    </location>
</feature>
<dbReference type="InterPro" id="IPR002645">
    <property type="entry name" value="STAS_dom"/>
</dbReference>
<feature type="coiled-coil region" evidence="2">
    <location>
        <begin position="8"/>
        <end position="42"/>
    </location>
</feature>
<dbReference type="AlphaFoldDB" id="A0A4P2QSS6"/>
<evidence type="ECO:0000259" key="3">
    <source>
        <dbReference type="PROSITE" id="PS50113"/>
    </source>
</evidence>
<dbReference type="PANTHER" id="PTHR33745:SF3">
    <property type="entry name" value="RSBT CO-ANTAGONIST PROTEIN RSBRC"/>
    <property type="match status" value="1"/>
</dbReference>
<dbReference type="PROSITE" id="PS50801">
    <property type="entry name" value="STAS"/>
    <property type="match status" value="1"/>
</dbReference>
<protein>
    <recommendedName>
        <fullName evidence="7">Anti-anti-sigma factor</fullName>
    </recommendedName>
</protein>
<sequence length="432" mass="47059">MDCHDSAHRAQESELAALRARLSELEQIERELRAELRRVYRMHEAAPYLISVDEPVEQRRLYENRSLAGELGYAADDAAFSGLDAFVELAHPDDRPRACEQQRRAQEGPASDTTELAYRLRRADGSWGWFTRRDIRLDADAAGGARQVMSVVQDVTAQMESEAELRRQAEDGAVSKRLVENALDGITMTTLTGVVTYANLAFKAMSGFADGGVGRPLADFYAPEDFAQLSNVAMPALANQGAWRGVLRILRPDGSSWMGQLSAFALVGPTGEQTGFAAFFRDITEQLRYEQETLAQVQLIQSQQAALRELGTPLIPIADGVIAMPLVGTIDRERAQQILEILLNALGEKQAEVAILDITGVKNVDAEVAAALVRVAQAARLLGAEVVLTGIRPVVAQSLVDLGTEMRGLVTCGTLQSGIAYALSRKARRMPA</sequence>
<dbReference type="Pfam" id="PF01740">
    <property type="entry name" value="STAS"/>
    <property type="match status" value="1"/>
</dbReference>
<dbReference type="Proteomes" id="UP000295497">
    <property type="component" value="Chromosome"/>
</dbReference>
<accession>A0A4P2QSS6</accession>
<dbReference type="Pfam" id="PF13426">
    <property type="entry name" value="PAS_9"/>
    <property type="match status" value="1"/>
</dbReference>
<evidence type="ECO:0000313" key="5">
    <source>
        <dbReference type="EMBL" id="AUX33041.1"/>
    </source>
</evidence>
<dbReference type="InterPro" id="IPR013655">
    <property type="entry name" value="PAS_fold_3"/>
</dbReference>
<evidence type="ECO:0000259" key="4">
    <source>
        <dbReference type="PROSITE" id="PS50801"/>
    </source>
</evidence>
<gene>
    <name evidence="5" type="ORF">SOCE836_051930</name>
</gene>
<evidence type="ECO:0000313" key="6">
    <source>
        <dbReference type="Proteomes" id="UP000295497"/>
    </source>
</evidence>
<dbReference type="NCBIfam" id="TIGR00229">
    <property type="entry name" value="sensory_box"/>
    <property type="match status" value="2"/>
</dbReference>